<evidence type="ECO:0000256" key="1">
    <source>
        <dbReference type="SAM" id="Coils"/>
    </source>
</evidence>
<comment type="caution">
    <text evidence="2">The sequence shown here is derived from an EMBL/GenBank/DDBJ whole genome shotgun (WGS) entry which is preliminary data.</text>
</comment>
<dbReference type="InterPro" id="IPR029016">
    <property type="entry name" value="GAF-like_dom_sf"/>
</dbReference>
<dbReference type="SUPFAM" id="SSF55781">
    <property type="entry name" value="GAF domain-like"/>
    <property type="match status" value="1"/>
</dbReference>
<protein>
    <recommendedName>
        <fullName evidence="3">GAF domain-containing protein</fullName>
    </recommendedName>
</protein>
<evidence type="ECO:0008006" key="3">
    <source>
        <dbReference type="Google" id="ProtNLM"/>
    </source>
</evidence>
<evidence type="ECO:0000313" key="2">
    <source>
        <dbReference type="EMBL" id="KKM03479.1"/>
    </source>
</evidence>
<sequence length="249" mass="27650">MDPEKGTKPYEESSAVSISAEAELDLRVFHLKTLYDVSKDIFGTVDSEAILKNFLLMTTGNFGVIEGFILTQDVPSKEITHFVSVGFKDEEHTSLSEGGRELLLDWDKQETVLNGQELEKLGALPQTVVCILPFSVDNAFSGLLGLGPKLVGEPYRNDDKDLLVTLVNNLVVALKNARSFEDIKRLNLDLEEKNVQLEKALNELQAALKKVELLESIKTNLSKFVPTAVTRMIEKSPTSDILDAKERDV</sequence>
<dbReference type="EMBL" id="LAZR01016672">
    <property type="protein sequence ID" value="KKM03479.1"/>
    <property type="molecule type" value="Genomic_DNA"/>
</dbReference>
<gene>
    <name evidence="2" type="ORF">LCGC14_1774060</name>
</gene>
<reference evidence="2" key="1">
    <citation type="journal article" date="2015" name="Nature">
        <title>Complex archaea that bridge the gap between prokaryotes and eukaryotes.</title>
        <authorList>
            <person name="Spang A."/>
            <person name="Saw J.H."/>
            <person name="Jorgensen S.L."/>
            <person name="Zaremba-Niedzwiedzka K."/>
            <person name="Martijn J."/>
            <person name="Lind A.E."/>
            <person name="van Eijk R."/>
            <person name="Schleper C."/>
            <person name="Guy L."/>
            <person name="Ettema T.J."/>
        </authorList>
    </citation>
    <scope>NUCLEOTIDE SEQUENCE</scope>
</reference>
<proteinExistence type="predicted"/>
<organism evidence="2">
    <name type="scientific">marine sediment metagenome</name>
    <dbReference type="NCBI Taxonomy" id="412755"/>
    <lineage>
        <taxon>unclassified sequences</taxon>
        <taxon>metagenomes</taxon>
        <taxon>ecological metagenomes</taxon>
    </lineage>
</organism>
<dbReference type="Gene3D" id="3.30.450.40">
    <property type="match status" value="1"/>
</dbReference>
<accession>A0A0F9GXI7</accession>
<feature type="coiled-coil region" evidence="1">
    <location>
        <begin position="180"/>
        <end position="217"/>
    </location>
</feature>
<feature type="non-terminal residue" evidence="2">
    <location>
        <position position="249"/>
    </location>
</feature>
<dbReference type="AlphaFoldDB" id="A0A0F9GXI7"/>
<keyword evidence="1" id="KW-0175">Coiled coil</keyword>
<name>A0A0F9GXI7_9ZZZZ</name>